<dbReference type="Pfam" id="PF05108">
    <property type="entry name" value="T7SS_ESX1_EccB"/>
    <property type="match status" value="1"/>
</dbReference>
<keyword evidence="2" id="KW-0472">Membrane</keyword>
<sequence>MWTQRDQIQAYRFLRRRLVSALVSADANHPVAPAKRVVLGTALGLAVALLVGAVFGVIGLLAPTRAEAWRQGGQVIIEKETGTRFVLGQDGLLHPALNYASARLLAGGDGGKTVTVSAKALTGAPRGGAVGIAGAPDSLPGGDRLLTGSWTACTRVAPDRPSGEAPITTVLLGPSGAGAELRDGQALLASLPSGERFLVTGGHRYRLGGERAVVALGYAAAEEVPVAPAWLNTLPAGRDLATIAVPDAGKPGIRVGAETRPVGQVLVSEVGEYYLVRRDGLAVITETEADLLLGAPENTAAYPGERPHRVEVATADIGGVPRSPERQDGYPDRRPEPVKPGRAPTVCATGERVTVGQALPLRGGEKVVPVTAPTADTAAEVYVPGGSGAVVAEEPAPGVPAGAVYLITDAGMKYPIPGDEAISALGYGSRPTRGVPASVLALFPTGAVLDPALAGQVFPG</sequence>
<organism evidence="3 4">
    <name type="scientific">Saccharopolyspora shandongensis</name>
    <dbReference type="NCBI Taxonomy" id="418495"/>
    <lineage>
        <taxon>Bacteria</taxon>
        <taxon>Bacillati</taxon>
        <taxon>Actinomycetota</taxon>
        <taxon>Actinomycetes</taxon>
        <taxon>Pseudonocardiales</taxon>
        <taxon>Pseudonocardiaceae</taxon>
        <taxon>Saccharopolyspora</taxon>
    </lineage>
</organism>
<dbReference type="NCBIfam" id="TIGR03919">
    <property type="entry name" value="T7SS_EccB"/>
    <property type="match status" value="1"/>
</dbReference>
<dbReference type="Proteomes" id="UP000199529">
    <property type="component" value="Unassembled WGS sequence"/>
</dbReference>
<evidence type="ECO:0000256" key="1">
    <source>
        <dbReference type="SAM" id="MobiDB-lite"/>
    </source>
</evidence>
<feature type="compositionally biased region" description="Basic and acidic residues" evidence="1">
    <location>
        <begin position="323"/>
        <end position="339"/>
    </location>
</feature>
<dbReference type="PANTHER" id="PTHR40765:SF2">
    <property type="entry name" value="ESX-2 SECRETION SYSTEM ATPASE ECCB2"/>
    <property type="match status" value="1"/>
</dbReference>
<gene>
    <name evidence="3" type="ORF">SAMN05216215_100880</name>
</gene>
<proteinExistence type="predicted"/>
<dbReference type="PANTHER" id="PTHR40765">
    <property type="entry name" value="ESX-2 SECRETION SYSTEM ATPASE ECCB2"/>
    <property type="match status" value="1"/>
</dbReference>
<keyword evidence="4" id="KW-1185">Reference proteome</keyword>
<keyword evidence="2" id="KW-1133">Transmembrane helix</keyword>
<dbReference type="InterPro" id="IPR044857">
    <property type="entry name" value="T7SS_EccB_R1"/>
</dbReference>
<dbReference type="STRING" id="418495.SAMN05216215_100880"/>
<dbReference type="GO" id="GO:0005576">
    <property type="term" value="C:extracellular region"/>
    <property type="evidence" value="ECO:0007669"/>
    <property type="project" value="TreeGrafter"/>
</dbReference>
<evidence type="ECO:0000256" key="2">
    <source>
        <dbReference type="SAM" id="Phobius"/>
    </source>
</evidence>
<keyword evidence="2" id="KW-0812">Transmembrane</keyword>
<feature type="region of interest" description="Disordered" evidence="1">
    <location>
        <begin position="316"/>
        <end position="344"/>
    </location>
</feature>
<accession>A0A1H2ZKX7</accession>
<protein>
    <submittedName>
        <fullName evidence="3">Type VII secretion protein EccB</fullName>
    </submittedName>
</protein>
<dbReference type="RefSeq" id="WP_093264557.1">
    <property type="nucleotide sequence ID" value="NZ_FNOK01000008.1"/>
</dbReference>
<name>A0A1H2ZKX7_9PSEU</name>
<dbReference type="EMBL" id="FNOK01000008">
    <property type="protein sequence ID" value="SDX17608.1"/>
    <property type="molecule type" value="Genomic_DNA"/>
</dbReference>
<feature type="transmembrane region" description="Helical" evidence="2">
    <location>
        <begin position="37"/>
        <end position="62"/>
    </location>
</feature>
<reference evidence="4" key="1">
    <citation type="submission" date="2016-10" db="EMBL/GenBank/DDBJ databases">
        <authorList>
            <person name="Varghese N."/>
            <person name="Submissions S."/>
        </authorList>
    </citation>
    <scope>NUCLEOTIDE SEQUENCE [LARGE SCALE GENOMIC DNA]</scope>
    <source>
        <strain evidence="4">CGMCC 4.3530</strain>
    </source>
</reference>
<dbReference type="OrthoDB" id="3847604at2"/>
<evidence type="ECO:0000313" key="3">
    <source>
        <dbReference type="EMBL" id="SDX17608.1"/>
    </source>
</evidence>
<evidence type="ECO:0000313" key="4">
    <source>
        <dbReference type="Proteomes" id="UP000199529"/>
    </source>
</evidence>
<dbReference type="AlphaFoldDB" id="A0A1H2ZKX7"/>
<dbReference type="Gene3D" id="3.30.2390.20">
    <property type="entry name" value="Type VII secretion system EccB, repeat 1 domain"/>
    <property type="match status" value="1"/>
</dbReference>
<dbReference type="InterPro" id="IPR007795">
    <property type="entry name" value="T7SS_EccB"/>
</dbReference>